<keyword evidence="2" id="KW-1185">Reference proteome</keyword>
<proteinExistence type="predicted"/>
<protein>
    <submittedName>
        <fullName evidence="1">Uncharacterized protein</fullName>
    </submittedName>
</protein>
<gene>
    <name evidence="1" type="ORF">HUJ06_017422</name>
</gene>
<dbReference type="EMBL" id="DUZY01000008">
    <property type="protein sequence ID" value="DAD47485.1"/>
    <property type="molecule type" value="Genomic_DNA"/>
</dbReference>
<evidence type="ECO:0000313" key="1">
    <source>
        <dbReference type="EMBL" id="DAD47485.1"/>
    </source>
</evidence>
<comment type="caution">
    <text evidence="1">The sequence shown here is derived from an EMBL/GenBank/DDBJ whole genome shotgun (WGS) entry which is preliminary data.</text>
</comment>
<dbReference type="AlphaFoldDB" id="A0A822ZVY3"/>
<reference evidence="1 2" key="1">
    <citation type="journal article" date="2020" name="Mol. Biol. Evol.">
        <title>Distinct Expression and Methylation Patterns for Genes with Different Fates following a Single Whole-Genome Duplication in Flowering Plants.</title>
        <authorList>
            <person name="Shi T."/>
            <person name="Rahmani R.S."/>
            <person name="Gugger P.F."/>
            <person name="Wang M."/>
            <person name="Li H."/>
            <person name="Zhang Y."/>
            <person name="Li Z."/>
            <person name="Wang Q."/>
            <person name="Van de Peer Y."/>
            <person name="Marchal K."/>
            <person name="Chen J."/>
        </authorList>
    </citation>
    <scope>NUCLEOTIDE SEQUENCE [LARGE SCALE GENOMIC DNA]</scope>
    <source>
        <tissue evidence="1">Leaf</tissue>
    </source>
</reference>
<evidence type="ECO:0000313" key="2">
    <source>
        <dbReference type="Proteomes" id="UP000607653"/>
    </source>
</evidence>
<dbReference type="Proteomes" id="UP000607653">
    <property type="component" value="Unassembled WGS sequence"/>
</dbReference>
<organism evidence="1 2">
    <name type="scientific">Nelumbo nucifera</name>
    <name type="common">Sacred lotus</name>
    <dbReference type="NCBI Taxonomy" id="4432"/>
    <lineage>
        <taxon>Eukaryota</taxon>
        <taxon>Viridiplantae</taxon>
        <taxon>Streptophyta</taxon>
        <taxon>Embryophyta</taxon>
        <taxon>Tracheophyta</taxon>
        <taxon>Spermatophyta</taxon>
        <taxon>Magnoliopsida</taxon>
        <taxon>Proteales</taxon>
        <taxon>Nelumbonaceae</taxon>
        <taxon>Nelumbo</taxon>
    </lineage>
</organism>
<sequence>MWVPCNTRVSEKLNIYYKWLEQNCKTSSWTRNLTTFD</sequence>
<accession>A0A822ZVY3</accession>
<name>A0A822ZVY3_NELNU</name>